<comment type="similarity">
    <text evidence="3">Belongs to the peptidase M1 family.</text>
</comment>
<dbReference type="Gene3D" id="1.10.390.10">
    <property type="entry name" value="Neutral Protease Domain 2"/>
    <property type="match status" value="1"/>
</dbReference>
<evidence type="ECO:0000313" key="17">
    <source>
        <dbReference type="Proteomes" id="UP001219605"/>
    </source>
</evidence>
<keyword evidence="9" id="KW-0862">Zinc</keyword>
<evidence type="ECO:0000256" key="6">
    <source>
        <dbReference type="ARBA" id="ARBA00022670"/>
    </source>
</evidence>
<feature type="domain" description="Peptidase M1 membrane alanine aminopeptidase" evidence="14">
    <location>
        <begin position="271"/>
        <end position="447"/>
    </location>
</feature>
<evidence type="ECO:0000313" key="16">
    <source>
        <dbReference type="EMBL" id="WDZ88267.1"/>
    </source>
</evidence>
<feature type="domain" description="Aminopeptidase N-like N-terminal" evidence="15">
    <location>
        <begin position="51"/>
        <end position="217"/>
    </location>
</feature>
<dbReference type="InterPro" id="IPR001930">
    <property type="entry name" value="Peptidase_M1"/>
</dbReference>
<dbReference type="InterPro" id="IPR027268">
    <property type="entry name" value="Peptidase_M4/M1_CTD_sf"/>
</dbReference>
<proteinExistence type="inferred from homology"/>
<dbReference type="InterPro" id="IPR042097">
    <property type="entry name" value="Aminopeptidase_N-like_N_sf"/>
</dbReference>
<evidence type="ECO:0000256" key="11">
    <source>
        <dbReference type="ARBA" id="ARBA00029811"/>
    </source>
</evidence>
<keyword evidence="17" id="KW-1185">Reference proteome</keyword>
<gene>
    <name evidence="16" type="ORF">PVK37_02010</name>
</gene>
<dbReference type="Gene3D" id="2.60.40.1730">
    <property type="entry name" value="tricorn interacting facor f3 domain"/>
    <property type="match status" value="1"/>
</dbReference>
<keyword evidence="6" id="KW-0645">Protease</keyword>
<evidence type="ECO:0000256" key="7">
    <source>
        <dbReference type="ARBA" id="ARBA00022723"/>
    </source>
</evidence>
<dbReference type="InterPro" id="IPR050344">
    <property type="entry name" value="Peptidase_M1_aminopeptidases"/>
</dbReference>
<accession>A0ABY7ZYS3</accession>
<reference evidence="16 17" key="1">
    <citation type="submission" date="2023-02" db="EMBL/GenBank/DDBJ databases">
        <authorList>
            <person name="Mo P."/>
        </authorList>
    </citation>
    <scope>NUCLEOTIDE SEQUENCE [LARGE SCALE GENOMIC DNA]</scope>
    <source>
        <strain evidence="16 17">HUAS 3</strain>
    </source>
</reference>
<evidence type="ECO:0000256" key="2">
    <source>
        <dbReference type="ARBA" id="ARBA00001947"/>
    </source>
</evidence>
<dbReference type="EMBL" id="CP118615">
    <property type="protein sequence ID" value="WDZ88267.1"/>
    <property type="molecule type" value="Genomic_DNA"/>
</dbReference>
<evidence type="ECO:0000256" key="4">
    <source>
        <dbReference type="ARBA" id="ARBA00012564"/>
    </source>
</evidence>
<dbReference type="SUPFAM" id="SSF55486">
    <property type="entry name" value="Metalloproteases ('zincins'), catalytic domain"/>
    <property type="match status" value="1"/>
</dbReference>
<comment type="cofactor">
    <cofactor evidence="2">
        <name>Zn(2+)</name>
        <dbReference type="ChEBI" id="CHEBI:29105"/>
    </cofactor>
</comment>
<dbReference type="Pfam" id="PF17900">
    <property type="entry name" value="Peptidase_M1_N"/>
    <property type="match status" value="1"/>
</dbReference>
<dbReference type="CDD" id="cd09603">
    <property type="entry name" value="M1_APN_like"/>
    <property type="match status" value="1"/>
</dbReference>
<dbReference type="SUPFAM" id="SSF63737">
    <property type="entry name" value="Leukotriene A4 hydrolase N-terminal domain"/>
    <property type="match status" value="1"/>
</dbReference>
<evidence type="ECO:0000256" key="10">
    <source>
        <dbReference type="ARBA" id="ARBA00023049"/>
    </source>
</evidence>
<dbReference type="Proteomes" id="UP001219605">
    <property type="component" value="Chromosome"/>
</dbReference>
<keyword evidence="7" id="KW-0479">Metal-binding</keyword>
<organism evidence="16 17">
    <name type="scientific">Micromonospora cathayae</name>
    <dbReference type="NCBI Taxonomy" id="3028804"/>
    <lineage>
        <taxon>Bacteria</taxon>
        <taxon>Bacillati</taxon>
        <taxon>Actinomycetota</taxon>
        <taxon>Actinomycetes</taxon>
        <taxon>Micromonosporales</taxon>
        <taxon>Micromonosporaceae</taxon>
        <taxon>Micromonospora</taxon>
    </lineage>
</organism>
<evidence type="ECO:0000259" key="15">
    <source>
        <dbReference type="Pfam" id="PF17900"/>
    </source>
</evidence>
<evidence type="ECO:0000256" key="12">
    <source>
        <dbReference type="ARBA" id="ARBA00031533"/>
    </source>
</evidence>
<evidence type="ECO:0000256" key="1">
    <source>
        <dbReference type="ARBA" id="ARBA00000098"/>
    </source>
</evidence>
<evidence type="ECO:0000256" key="5">
    <source>
        <dbReference type="ARBA" id="ARBA00015611"/>
    </source>
</evidence>
<name>A0ABY7ZYS3_9ACTN</name>
<dbReference type="InterPro" id="IPR014782">
    <property type="entry name" value="Peptidase_M1_dom"/>
</dbReference>
<evidence type="ECO:0000256" key="8">
    <source>
        <dbReference type="ARBA" id="ARBA00022801"/>
    </source>
</evidence>
<dbReference type="PRINTS" id="PR00756">
    <property type="entry name" value="ALADIPTASE"/>
</dbReference>
<dbReference type="EC" id="3.4.11.2" evidence="4"/>
<protein>
    <recommendedName>
        <fullName evidence="5">Aminopeptidase N</fullName>
        <ecNumber evidence="4">3.4.11.2</ecNumber>
    </recommendedName>
    <alternativeName>
        <fullName evidence="11">Alanine aminopeptidase</fullName>
    </alternativeName>
    <alternativeName>
        <fullName evidence="12">Lysyl aminopeptidase</fullName>
    </alternativeName>
</protein>
<sequence>MGVLGLTVALAVAACGDGTGGGESRYRAGAESAEDPYFPGPGNGGYDVTSYRLDIDYDHELVGRASIVATATEDLSRFNLDLAGLEATTVTLNGRPASYHQTRTELVVQAEGGLDKGRPFTVEVQYEGVPGTFTDPVLGVGGFFQQATDAVAMGQPVSASAWFPVNDHPSDKATYEIRIAVPEGLGAVSNGVPMEEYTADGWTVRSWSEKSPMASYLAVLSTGNIRVKQSTHRGKPMVLAYAMSVLPGGAAERTLNRTGEIADFLATRFGPYPFDSYGGIVVVDNRINYALETQSRPVYHHNAFSSGENTALVAHEMAHQWFGNSVSLSRWSDIWLNEGFATYAEWLWEEHEGGRTAQQNFARQYAATDWSKPALDPGPENLFSEAVYQRGALAVHALRRTVGDKTFFTILKTWTTERRGGHGTTDDLVALAERVAGKPLRPLFDAWLSGTTAPAKP</sequence>
<keyword evidence="8" id="KW-0378">Hydrolase</keyword>
<dbReference type="PANTHER" id="PTHR11533">
    <property type="entry name" value="PROTEASE M1 ZINC METALLOPROTEASE"/>
    <property type="match status" value="1"/>
</dbReference>
<dbReference type="PANTHER" id="PTHR11533:SF297">
    <property type="entry name" value="AMINOPEPTIDASE N"/>
    <property type="match status" value="1"/>
</dbReference>
<dbReference type="InterPro" id="IPR045357">
    <property type="entry name" value="Aminopeptidase_N-like_N"/>
</dbReference>
<comment type="catalytic activity">
    <reaction evidence="1">
        <text>Release of an N-terminal amino acid, Xaa-|-Yaa- from a peptide, amide or arylamide. Xaa is preferably Ala, but may be most amino acids including Pro (slow action). When a terminal hydrophobic residue is followed by a prolyl residue, the two may be released as an intact Xaa-Pro dipeptide.</text>
        <dbReference type="EC" id="3.4.11.2"/>
    </reaction>
</comment>
<evidence type="ECO:0000256" key="13">
    <source>
        <dbReference type="SAM" id="MobiDB-lite"/>
    </source>
</evidence>
<evidence type="ECO:0000259" key="14">
    <source>
        <dbReference type="Pfam" id="PF01433"/>
    </source>
</evidence>
<evidence type="ECO:0000256" key="9">
    <source>
        <dbReference type="ARBA" id="ARBA00022833"/>
    </source>
</evidence>
<evidence type="ECO:0000256" key="3">
    <source>
        <dbReference type="ARBA" id="ARBA00010136"/>
    </source>
</evidence>
<dbReference type="Pfam" id="PF01433">
    <property type="entry name" value="Peptidase_M1"/>
    <property type="match status" value="1"/>
</dbReference>
<feature type="region of interest" description="Disordered" evidence="13">
    <location>
        <begin position="19"/>
        <end position="41"/>
    </location>
</feature>
<keyword evidence="10" id="KW-0482">Metalloprotease</keyword>